<keyword evidence="2" id="KW-1185">Reference proteome</keyword>
<protein>
    <submittedName>
        <fullName evidence="1">Uncharacterized protein</fullName>
    </submittedName>
</protein>
<evidence type="ECO:0000313" key="2">
    <source>
        <dbReference type="Proteomes" id="UP000234479"/>
    </source>
</evidence>
<reference evidence="1 2" key="1">
    <citation type="submission" date="2017-12" db="EMBL/GenBank/DDBJ databases">
        <title>The genome sequence of Caulobacter sp. 410.</title>
        <authorList>
            <person name="Gao J."/>
            <person name="Mao X."/>
            <person name="Sun J."/>
        </authorList>
    </citation>
    <scope>NUCLEOTIDE SEQUENCE [LARGE SCALE GENOMIC DNA]</scope>
    <source>
        <strain evidence="1 2">410</strain>
    </source>
</reference>
<organism evidence="1 2">
    <name type="scientific">Caulobacter zeae</name>
    <dbReference type="NCBI Taxonomy" id="2055137"/>
    <lineage>
        <taxon>Bacteria</taxon>
        <taxon>Pseudomonadati</taxon>
        <taxon>Pseudomonadota</taxon>
        <taxon>Alphaproteobacteria</taxon>
        <taxon>Caulobacterales</taxon>
        <taxon>Caulobacteraceae</taxon>
        <taxon>Caulobacter</taxon>
    </lineage>
</organism>
<proteinExistence type="predicted"/>
<dbReference type="AlphaFoldDB" id="A0A2N5D8E6"/>
<sequence>MDPDDGGNQTIYNYTFLIKGDERTLDSYLSGGVGVCGKQRVQSCAINLMTSLGEQVELIRQAISGAQKSDFR</sequence>
<dbReference type="Proteomes" id="UP000234479">
    <property type="component" value="Unassembled WGS sequence"/>
</dbReference>
<accession>A0A2N5D8E6</accession>
<evidence type="ECO:0000313" key="1">
    <source>
        <dbReference type="EMBL" id="PLR22347.1"/>
    </source>
</evidence>
<name>A0A2N5D8E6_9CAUL</name>
<dbReference type="EMBL" id="PJRS01000039">
    <property type="protein sequence ID" value="PLR22347.1"/>
    <property type="molecule type" value="Genomic_DNA"/>
</dbReference>
<gene>
    <name evidence="1" type="ORF">SGCZBJ_18585</name>
</gene>
<comment type="caution">
    <text evidence="1">The sequence shown here is derived from an EMBL/GenBank/DDBJ whole genome shotgun (WGS) entry which is preliminary data.</text>
</comment>